<keyword evidence="4" id="KW-1185">Reference proteome</keyword>
<dbReference type="Gene3D" id="3.30.565.40">
    <property type="entry name" value="Fervidobacterium nodosum Rt17-B1 like"/>
    <property type="match status" value="1"/>
</dbReference>
<dbReference type="OrthoDB" id="4990at2"/>
<reference evidence="3 4" key="1">
    <citation type="submission" date="2015-09" db="EMBL/GenBank/DDBJ databases">
        <title>Genome sequence of Oxobacter pfennigii DSM 3222.</title>
        <authorList>
            <person name="Poehlein A."/>
            <person name="Bengelsdorf F.R."/>
            <person name="Schiel-Bengelsdorf B."/>
            <person name="Duerre P."/>
            <person name="Daniel R."/>
        </authorList>
    </citation>
    <scope>NUCLEOTIDE SEQUENCE [LARGE SCALE GENOMIC DNA]</scope>
    <source>
        <strain evidence="3 4">DSM 3222</strain>
    </source>
</reference>
<dbReference type="PATRIC" id="fig|36849.3.peg.2002"/>
<evidence type="ECO:0000256" key="1">
    <source>
        <dbReference type="SAM" id="Phobius"/>
    </source>
</evidence>
<comment type="caution">
    <text evidence="3">The sequence shown here is derived from an EMBL/GenBank/DDBJ whole genome shotgun (WGS) entry which is preliminary data.</text>
</comment>
<dbReference type="InterPro" id="IPR021729">
    <property type="entry name" value="DUF3298"/>
</dbReference>
<dbReference type="AlphaFoldDB" id="A0A0N8NTH1"/>
<keyword evidence="1" id="KW-0812">Transmembrane</keyword>
<dbReference type="Gene3D" id="3.90.640.20">
    <property type="entry name" value="Heat-shock cognate protein, ATPase"/>
    <property type="match status" value="1"/>
</dbReference>
<feature type="transmembrane region" description="Helical" evidence="1">
    <location>
        <begin position="44"/>
        <end position="64"/>
    </location>
</feature>
<dbReference type="Proteomes" id="UP000050326">
    <property type="component" value="Unassembled WGS sequence"/>
</dbReference>
<dbReference type="Pfam" id="PF11738">
    <property type="entry name" value="DUF3298"/>
    <property type="match status" value="1"/>
</dbReference>
<accession>A0A0N8NTH1</accession>
<sequence>MNNKDMNKLKNDYLNVPIPGNLDFVVKKAFEDNGVAKKVKRGNYVLKVSSLSAAVVLLVVTIGVNSSSAMASALSKIPVVGGIIKVLTIREYKIEDKNFHADIKVPSIEGLENEELQSSLNEKYLAENKKLYEQFMQDIEELKKNGEGKMGIDTGYKVMTDNDVLFSVQRYVVTIAASAAEKLKYDTIDKKDQVLITLPSLFKDESYIDIISQNIIDQMKESMEKDEGVIYWFEGGIDDEYIEPFRKISNEQNFYINGDYKLVISFDEYEVAPGYMGTPEFIIPTEAIADILVGNEYIK</sequence>
<dbReference type="InterPro" id="IPR037126">
    <property type="entry name" value="PdaC/RsiV-like_sf"/>
</dbReference>
<proteinExistence type="predicted"/>
<keyword evidence="1" id="KW-1133">Transmembrane helix</keyword>
<keyword evidence="1" id="KW-0472">Membrane</keyword>
<feature type="domain" description="DUF3298" evidence="2">
    <location>
        <begin position="201"/>
        <end position="285"/>
    </location>
</feature>
<organism evidence="3 4">
    <name type="scientific">Oxobacter pfennigii</name>
    <dbReference type="NCBI Taxonomy" id="36849"/>
    <lineage>
        <taxon>Bacteria</taxon>
        <taxon>Bacillati</taxon>
        <taxon>Bacillota</taxon>
        <taxon>Clostridia</taxon>
        <taxon>Eubacteriales</taxon>
        <taxon>Clostridiaceae</taxon>
        <taxon>Oxobacter</taxon>
    </lineage>
</organism>
<protein>
    <submittedName>
        <fullName evidence="3">Anti-sigma-V factor RsiV</fullName>
    </submittedName>
</protein>
<dbReference type="STRING" id="36849.OXPF_19020"/>
<gene>
    <name evidence="3" type="primary">rsiV_1</name>
    <name evidence="3" type="ORF">OXPF_19020</name>
</gene>
<evidence type="ECO:0000313" key="4">
    <source>
        <dbReference type="Proteomes" id="UP000050326"/>
    </source>
</evidence>
<evidence type="ECO:0000313" key="3">
    <source>
        <dbReference type="EMBL" id="KPU44816.1"/>
    </source>
</evidence>
<dbReference type="EMBL" id="LKET01000029">
    <property type="protein sequence ID" value="KPU44816.1"/>
    <property type="molecule type" value="Genomic_DNA"/>
</dbReference>
<evidence type="ECO:0000259" key="2">
    <source>
        <dbReference type="Pfam" id="PF11738"/>
    </source>
</evidence>
<name>A0A0N8NTH1_9CLOT</name>
<dbReference type="RefSeq" id="WP_054874936.1">
    <property type="nucleotide sequence ID" value="NZ_LKET01000029.1"/>
</dbReference>